<dbReference type="AlphaFoldDB" id="L8E9I1"/>
<sequence length="42" mass="4275">MMVLPAQRTLSVMTTRASPGPGCLGSGATSHLSPAPWPIPLS</sequence>
<name>L8E9I1_HUMAN</name>
<feature type="region of interest" description="Disordered" evidence="1">
    <location>
        <begin position="14"/>
        <end position="42"/>
    </location>
</feature>
<dbReference type="OrthoDB" id="9887748at2759"/>
<evidence type="ECO:0000256" key="1">
    <source>
        <dbReference type="SAM" id="MobiDB-lite"/>
    </source>
</evidence>
<proteinExistence type="predicted"/>
<gene>
    <name evidence="2" type="primary">NXPH3</name>
</gene>
<organism evidence="2">
    <name type="scientific">Homo sapiens</name>
    <name type="common">Human</name>
    <dbReference type="NCBI Taxonomy" id="9606"/>
    <lineage>
        <taxon>Eukaryota</taxon>
        <taxon>Metazoa</taxon>
        <taxon>Chordata</taxon>
        <taxon>Craniata</taxon>
        <taxon>Vertebrata</taxon>
        <taxon>Euteleostomi</taxon>
        <taxon>Mammalia</taxon>
        <taxon>Eutheria</taxon>
        <taxon>Euarchontoglires</taxon>
        <taxon>Primates</taxon>
        <taxon>Haplorrhini</taxon>
        <taxon>Catarrhini</taxon>
        <taxon>Hominidae</taxon>
        <taxon>Homo</taxon>
    </lineage>
</organism>
<evidence type="ECO:0000313" key="2">
    <source>
        <dbReference type="EMBL" id="CCQ43396.1"/>
    </source>
</evidence>
<accession>L8E9I1</accession>
<dbReference type="EMBL" id="HF583899">
    <property type="protein sequence ID" value="CCQ43396.1"/>
    <property type="molecule type" value="Genomic_DNA"/>
</dbReference>
<reference evidence="2" key="1">
    <citation type="journal article" date="2013" name="PLoS ONE">
        <title>Direct detection of alternative open reading frames translation products in human significantly expands the proteome.</title>
        <authorList>
            <person name="Vanderperre B."/>
            <person name="Lucier J.-F."/>
            <person name="Motard J."/>
            <person name="Tremblay G."/>
            <person name="Vanderperre S."/>
            <person name="Wisztorski M."/>
            <person name="Salzet M."/>
            <person name="Boisvert F.-M."/>
            <person name="Roucou X."/>
        </authorList>
    </citation>
    <scope>NUCLEOTIDE SEQUENCE</scope>
</reference>
<protein>
    <submittedName>
        <fullName evidence="2">Alternative protein NXPH3</fullName>
    </submittedName>
</protein>